<evidence type="ECO:0000256" key="1">
    <source>
        <dbReference type="SAM" id="MobiDB-lite"/>
    </source>
</evidence>
<name>A0A9P0QUJ4_9ASCO</name>
<protein>
    <submittedName>
        <fullName evidence="2">Uncharacterized protein</fullName>
    </submittedName>
</protein>
<dbReference type="Proteomes" id="UP000837801">
    <property type="component" value="Unassembled WGS sequence"/>
</dbReference>
<evidence type="ECO:0000313" key="3">
    <source>
        <dbReference type="Proteomes" id="UP000837801"/>
    </source>
</evidence>
<dbReference type="EMBL" id="CAKXYY010000024">
    <property type="protein sequence ID" value="CAH2355327.1"/>
    <property type="molecule type" value="Genomic_DNA"/>
</dbReference>
<keyword evidence="3" id="KW-1185">Reference proteome</keyword>
<feature type="compositionally biased region" description="Basic residues" evidence="1">
    <location>
        <begin position="96"/>
        <end position="117"/>
    </location>
</feature>
<feature type="compositionally biased region" description="Low complexity" evidence="1">
    <location>
        <begin position="118"/>
        <end position="129"/>
    </location>
</feature>
<dbReference type="AlphaFoldDB" id="A0A9P0QUJ4"/>
<organism evidence="2 3">
    <name type="scientific">[Candida] railenensis</name>
    <dbReference type="NCBI Taxonomy" id="45579"/>
    <lineage>
        <taxon>Eukaryota</taxon>
        <taxon>Fungi</taxon>
        <taxon>Dikarya</taxon>
        <taxon>Ascomycota</taxon>
        <taxon>Saccharomycotina</taxon>
        <taxon>Pichiomycetes</taxon>
        <taxon>Debaryomycetaceae</taxon>
        <taxon>Kurtzmaniella</taxon>
    </lineage>
</organism>
<sequence>MCEDTVPETHLLESLEQDIHSIRPPGNIRVSSCNSDKGNVNSNIEIVPAMETELEGGSAELVSCVKSNSDILLSNTKTEATNIPEEVSNKTSSNKTKNKKKKKNKKNKKKKKKKKNKMATTTTATTTSNEYTCQSPDGPLDSDSVQDKSSETSTIYSFESFDKLRVIFPIWADTSTFIDSDTNIRSIACDEELEPLYEKYERIASEKLKETVTNRNDLKNIFFNGYFPRSEEILCLQLL</sequence>
<feature type="region of interest" description="Disordered" evidence="1">
    <location>
        <begin position="83"/>
        <end position="147"/>
    </location>
</feature>
<evidence type="ECO:0000313" key="2">
    <source>
        <dbReference type="EMBL" id="CAH2355327.1"/>
    </source>
</evidence>
<comment type="caution">
    <text evidence="2">The sequence shown here is derived from an EMBL/GenBank/DDBJ whole genome shotgun (WGS) entry which is preliminary data.</text>
</comment>
<accession>A0A9P0QUJ4</accession>
<gene>
    <name evidence="2" type="ORF">CLIB1423_24S01178</name>
</gene>
<proteinExistence type="predicted"/>
<reference evidence="2" key="1">
    <citation type="submission" date="2022-03" db="EMBL/GenBank/DDBJ databases">
        <authorList>
            <person name="Legras J.-L."/>
            <person name="Devillers H."/>
            <person name="Grondin C."/>
        </authorList>
    </citation>
    <scope>NUCLEOTIDE SEQUENCE</scope>
    <source>
        <strain evidence="2">CLIB 1423</strain>
    </source>
</reference>